<feature type="transmembrane region" description="Helical" evidence="1">
    <location>
        <begin position="42"/>
        <end position="60"/>
    </location>
</feature>
<evidence type="ECO:0000313" key="2">
    <source>
        <dbReference type="EMBL" id="SDS34877.1"/>
    </source>
</evidence>
<keyword evidence="1" id="KW-0472">Membrane</keyword>
<evidence type="ECO:0000313" key="3">
    <source>
        <dbReference type="Proteomes" id="UP000199103"/>
    </source>
</evidence>
<keyword evidence="1" id="KW-1133">Transmembrane helix</keyword>
<keyword evidence="3" id="KW-1185">Reference proteome</keyword>
<sequence length="109" mass="11059">MAAMVEFRIPAAEFLSAAVIVICFVIAVVMINMQAMGRARTFGVLGVALLFASMIIAALNGSLGSAYGTGSLVYGVGAVLVAATAAGGLILLALAVIRADKARTRTGDR</sequence>
<gene>
    <name evidence="2" type="ORF">SAMN04489812_1642</name>
</gene>
<dbReference type="EMBL" id="LT629772">
    <property type="protein sequence ID" value="SDS34877.1"/>
    <property type="molecule type" value="Genomic_DNA"/>
</dbReference>
<dbReference type="Proteomes" id="UP000199103">
    <property type="component" value="Chromosome I"/>
</dbReference>
<accession>A0A1H1RGG3</accession>
<organism evidence="2 3">
    <name type="scientific">Microlunatus soli</name>
    <dbReference type="NCBI Taxonomy" id="630515"/>
    <lineage>
        <taxon>Bacteria</taxon>
        <taxon>Bacillati</taxon>
        <taxon>Actinomycetota</taxon>
        <taxon>Actinomycetes</taxon>
        <taxon>Propionibacteriales</taxon>
        <taxon>Propionibacteriaceae</taxon>
        <taxon>Microlunatus</taxon>
    </lineage>
</organism>
<feature type="transmembrane region" description="Helical" evidence="1">
    <location>
        <begin position="12"/>
        <end position="30"/>
    </location>
</feature>
<dbReference type="AlphaFoldDB" id="A0A1H1RGG3"/>
<feature type="transmembrane region" description="Helical" evidence="1">
    <location>
        <begin position="72"/>
        <end position="97"/>
    </location>
</feature>
<dbReference type="STRING" id="630515.SAMN04489812_1642"/>
<name>A0A1H1RGG3_9ACTN</name>
<reference evidence="2 3" key="1">
    <citation type="submission" date="2016-10" db="EMBL/GenBank/DDBJ databases">
        <authorList>
            <person name="de Groot N.N."/>
        </authorList>
    </citation>
    <scope>NUCLEOTIDE SEQUENCE [LARGE SCALE GENOMIC DNA]</scope>
    <source>
        <strain evidence="2 3">DSM 21800</strain>
    </source>
</reference>
<keyword evidence="1" id="KW-0812">Transmembrane</keyword>
<protein>
    <submittedName>
        <fullName evidence="2">Uncharacterized protein</fullName>
    </submittedName>
</protein>
<evidence type="ECO:0000256" key="1">
    <source>
        <dbReference type="SAM" id="Phobius"/>
    </source>
</evidence>
<proteinExistence type="predicted"/>